<comment type="caution">
    <text evidence="1">The sequence shown here is derived from an EMBL/GenBank/DDBJ whole genome shotgun (WGS) entry which is preliminary data.</text>
</comment>
<dbReference type="RefSeq" id="WP_167165677.1">
    <property type="nucleotide sequence ID" value="NZ_JAAOYM010000001.1"/>
</dbReference>
<name>A0A7X5ULG5_9PSEU</name>
<dbReference type="Proteomes" id="UP000545493">
    <property type="component" value="Unassembled WGS sequence"/>
</dbReference>
<dbReference type="EMBL" id="JAAOYM010000001">
    <property type="protein sequence ID" value="NIJ09899.1"/>
    <property type="molecule type" value="Genomic_DNA"/>
</dbReference>
<dbReference type="AlphaFoldDB" id="A0A7X5ULG5"/>
<evidence type="ECO:0000313" key="2">
    <source>
        <dbReference type="Proteomes" id="UP000545493"/>
    </source>
</evidence>
<protein>
    <submittedName>
        <fullName evidence="1">Uncharacterized protein</fullName>
    </submittedName>
</protein>
<evidence type="ECO:0000313" key="1">
    <source>
        <dbReference type="EMBL" id="NIJ09899.1"/>
    </source>
</evidence>
<gene>
    <name evidence="1" type="ORF">FHU38_000243</name>
</gene>
<keyword evidence="2" id="KW-1185">Reference proteome</keyword>
<proteinExistence type="predicted"/>
<sequence length="62" mass="6571">MAKQTFPGLQTSTSPLKKVIGTVVVLALLVVVAKYPADAASWVKTLLSWLDGVVTFLRQVGG</sequence>
<organism evidence="1 2">
    <name type="scientific">Saccharomonospora amisosensis</name>
    <dbReference type="NCBI Taxonomy" id="1128677"/>
    <lineage>
        <taxon>Bacteria</taxon>
        <taxon>Bacillati</taxon>
        <taxon>Actinomycetota</taxon>
        <taxon>Actinomycetes</taxon>
        <taxon>Pseudonocardiales</taxon>
        <taxon>Pseudonocardiaceae</taxon>
        <taxon>Saccharomonospora</taxon>
    </lineage>
</organism>
<accession>A0A7X5ULG5</accession>
<reference evidence="1 2" key="1">
    <citation type="submission" date="2020-03" db="EMBL/GenBank/DDBJ databases">
        <title>Sequencing the genomes of 1000 actinobacteria strains.</title>
        <authorList>
            <person name="Klenk H.-P."/>
        </authorList>
    </citation>
    <scope>NUCLEOTIDE SEQUENCE [LARGE SCALE GENOMIC DNA]</scope>
    <source>
        <strain evidence="1 2">DSM 45685</strain>
    </source>
</reference>